<evidence type="ECO:0000313" key="2">
    <source>
        <dbReference type="Proteomes" id="UP001597171"/>
    </source>
</evidence>
<comment type="caution">
    <text evidence="1">The sequence shown here is derived from an EMBL/GenBank/DDBJ whole genome shotgun (WGS) entry which is preliminary data.</text>
</comment>
<accession>A0ABW3Z3D8</accession>
<proteinExistence type="predicted"/>
<sequence length="247" mass="25063">MRFQNTNAPASGNAIGYDFPDIAGLIGFWNFGGSELASRRNWVDGSLASVTGAVTYADSYAIFDADAGFYTTNIAEPRDVSVLALFKTPDTLADNAHRPVILANDDTAAVADPLRTSQGVSLFVSSATAISFAAARYASGTSSSGALAATLPAGALASWSLLGGRASDTVRRTESVTGNVSATAAASARDPASSLMKIGGGISGYGGVGHLSLLAIVSAAYSDADRDLLAEFMRAVAAGKPTPITGI</sequence>
<reference evidence="2" key="1">
    <citation type="journal article" date="2019" name="Int. J. Syst. Evol. Microbiol.">
        <title>The Global Catalogue of Microorganisms (GCM) 10K type strain sequencing project: providing services to taxonomists for standard genome sequencing and annotation.</title>
        <authorList>
            <consortium name="The Broad Institute Genomics Platform"/>
            <consortium name="The Broad Institute Genome Sequencing Center for Infectious Disease"/>
            <person name="Wu L."/>
            <person name="Ma J."/>
        </authorList>
    </citation>
    <scope>NUCLEOTIDE SEQUENCE [LARGE SCALE GENOMIC DNA]</scope>
    <source>
        <strain evidence="2">CCUG 61696</strain>
    </source>
</reference>
<dbReference type="RefSeq" id="WP_378773986.1">
    <property type="nucleotide sequence ID" value="NZ_JBHTMX010000006.1"/>
</dbReference>
<organism evidence="1 2">
    <name type="scientific">Methylopila musalis</name>
    <dbReference type="NCBI Taxonomy" id="1134781"/>
    <lineage>
        <taxon>Bacteria</taxon>
        <taxon>Pseudomonadati</taxon>
        <taxon>Pseudomonadota</taxon>
        <taxon>Alphaproteobacteria</taxon>
        <taxon>Hyphomicrobiales</taxon>
        <taxon>Methylopilaceae</taxon>
        <taxon>Methylopila</taxon>
    </lineage>
</organism>
<evidence type="ECO:0000313" key="1">
    <source>
        <dbReference type="EMBL" id="MFD1330791.1"/>
    </source>
</evidence>
<name>A0ABW3Z3D8_9HYPH</name>
<dbReference type="EMBL" id="JBHTMX010000006">
    <property type="protein sequence ID" value="MFD1330791.1"/>
    <property type="molecule type" value="Genomic_DNA"/>
</dbReference>
<dbReference type="Proteomes" id="UP001597171">
    <property type="component" value="Unassembled WGS sequence"/>
</dbReference>
<keyword evidence="2" id="KW-1185">Reference proteome</keyword>
<protein>
    <submittedName>
        <fullName evidence="1">Uncharacterized protein</fullName>
    </submittedName>
</protein>
<gene>
    <name evidence="1" type="ORF">ACFQ4O_02135</name>
</gene>